<dbReference type="AlphaFoldDB" id="A0A453MND7"/>
<reference evidence="2" key="5">
    <citation type="journal article" date="2021" name="G3 (Bethesda)">
        <title>Aegilops tauschii genome assembly Aet v5.0 features greater sequence contiguity and improved annotation.</title>
        <authorList>
            <person name="Wang L."/>
            <person name="Zhu T."/>
            <person name="Rodriguez J.C."/>
            <person name="Deal K.R."/>
            <person name="Dubcovsky J."/>
            <person name="McGuire P.E."/>
            <person name="Lux T."/>
            <person name="Spannagl M."/>
            <person name="Mayer K.F.X."/>
            <person name="Baldrich P."/>
            <person name="Meyers B.C."/>
            <person name="Huo N."/>
            <person name="Gu Y.Q."/>
            <person name="Zhou H."/>
            <person name="Devos K.M."/>
            <person name="Bennetzen J.L."/>
            <person name="Unver T."/>
            <person name="Budak H."/>
            <person name="Gulick P.J."/>
            <person name="Galiba G."/>
            <person name="Kalapos B."/>
            <person name="Nelson D.R."/>
            <person name="Li P."/>
            <person name="You F.M."/>
            <person name="Luo M.C."/>
            <person name="Dvorak J."/>
        </authorList>
    </citation>
    <scope>NUCLEOTIDE SEQUENCE [LARGE SCALE GENOMIC DNA]</scope>
    <source>
        <strain evidence="2">cv. AL8/78</strain>
    </source>
</reference>
<sequence length="76" mass="8347">RLAAVPRNLSIDPISHHPTPRPLQILRPPARPPEVSTCTSRSAWSSDWLVGAALVRRSRIQPAWSPSGVARSDCGW</sequence>
<reference evidence="3" key="2">
    <citation type="journal article" date="2017" name="Nat. Plants">
        <title>The Aegilops tauschii genome reveals multiple impacts of transposons.</title>
        <authorList>
            <person name="Zhao G."/>
            <person name="Zou C."/>
            <person name="Li K."/>
            <person name="Wang K."/>
            <person name="Li T."/>
            <person name="Gao L."/>
            <person name="Zhang X."/>
            <person name="Wang H."/>
            <person name="Yang Z."/>
            <person name="Liu X."/>
            <person name="Jiang W."/>
            <person name="Mao L."/>
            <person name="Kong X."/>
            <person name="Jiao Y."/>
            <person name="Jia J."/>
        </authorList>
    </citation>
    <scope>NUCLEOTIDE SEQUENCE [LARGE SCALE GENOMIC DNA]</scope>
    <source>
        <strain evidence="3">cv. AL8/78</strain>
    </source>
</reference>
<dbReference type="Proteomes" id="UP000015105">
    <property type="component" value="Chromosome 6D"/>
</dbReference>
<feature type="region of interest" description="Disordered" evidence="1">
    <location>
        <begin position="1"/>
        <end position="38"/>
    </location>
</feature>
<keyword evidence="3" id="KW-1185">Reference proteome</keyword>
<protein>
    <submittedName>
        <fullName evidence="2">Uncharacterized protein</fullName>
    </submittedName>
</protein>
<accession>A0A453MND7</accession>
<dbReference type="EnsemblPlants" id="AET6Gv20004100.4">
    <property type="protein sequence ID" value="AET6Gv20004100.4"/>
    <property type="gene ID" value="AET6Gv20004100"/>
</dbReference>
<evidence type="ECO:0000313" key="2">
    <source>
        <dbReference type="EnsemblPlants" id="AET6Gv20004100.4"/>
    </source>
</evidence>
<reference evidence="3" key="1">
    <citation type="journal article" date="2014" name="Science">
        <title>Ancient hybridizations among the ancestral genomes of bread wheat.</title>
        <authorList>
            <consortium name="International Wheat Genome Sequencing Consortium,"/>
            <person name="Marcussen T."/>
            <person name="Sandve S.R."/>
            <person name="Heier L."/>
            <person name="Spannagl M."/>
            <person name="Pfeifer M."/>
            <person name="Jakobsen K.S."/>
            <person name="Wulff B.B."/>
            <person name="Steuernagel B."/>
            <person name="Mayer K.F."/>
            <person name="Olsen O.A."/>
        </authorList>
    </citation>
    <scope>NUCLEOTIDE SEQUENCE [LARGE SCALE GENOMIC DNA]</scope>
    <source>
        <strain evidence="3">cv. AL8/78</strain>
    </source>
</reference>
<evidence type="ECO:0000313" key="3">
    <source>
        <dbReference type="Proteomes" id="UP000015105"/>
    </source>
</evidence>
<dbReference type="Gramene" id="AET6Gv20004100.4">
    <property type="protein sequence ID" value="AET6Gv20004100.4"/>
    <property type="gene ID" value="AET6Gv20004100"/>
</dbReference>
<evidence type="ECO:0000256" key="1">
    <source>
        <dbReference type="SAM" id="MobiDB-lite"/>
    </source>
</evidence>
<name>A0A453MND7_AEGTS</name>
<organism evidence="2 3">
    <name type="scientific">Aegilops tauschii subsp. strangulata</name>
    <name type="common">Goatgrass</name>
    <dbReference type="NCBI Taxonomy" id="200361"/>
    <lineage>
        <taxon>Eukaryota</taxon>
        <taxon>Viridiplantae</taxon>
        <taxon>Streptophyta</taxon>
        <taxon>Embryophyta</taxon>
        <taxon>Tracheophyta</taxon>
        <taxon>Spermatophyta</taxon>
        <taxon>Magnoliopsida</taxon>
        <taxon>Liliopsida</taxon>
        <taxon>Poales</taxon>
        <taxon>Poaceae</taxon>
        <taxon>BOP clade</taxon>
        <taxon>Pooideae</taxon>
        <taxon>Triticodae</taxon>
        <taxon>Triticeae</taxon>
        <taxon>Triticinae</taxon>
        <taxon>Aegilops</taxon>
    </lineage>
</organism>
<reference evidence="2" key="4">
    <citation type="submission" date="2019-03" db="UniProtKB">
        <authorList>
            <consortium name="EnsemblPlants"/>
        </authorList>
    </citation>
    <scope>IDENTIFICATION</scope>
</reference>
<reference evidence="2" key="3">
    <citation type="journal article" date="2017" name="Nature">
        <title>Genome sequence of the progenitor of the wheat D genome Aegilops tauschii.</title>
        <authorList>
            <person name="Luo M.C."/>
            <person name="Gu Y.Q."/>
            <person name="Puiu D."/>
            <person name="Wang H."/>
            <person name="Twardziok S.O."/>
            <person name="Deal K.R."/>
            <person name="Huo N."/>
            <person name="Zhu T."/>
            <person name="Wang L."/>
            <person name="Wang Y."/>
            <person name="McGuire P.E."/>
            <person name="Liu S."/>
            <person name="Long H."/>
            <person name="Ramasamy R.K."/>
            <person name="Rodriguez J.C."/>
            <person name="Van S.L."/>
            <person name="Yuan L."/>
            <person name="Wang Z."/>
            <person name="Xia Z."/>
            <person name="Xiao L."/>
            <person name="Anderson O.D."/>
            <person name="Ouyang S."/>
            <person name="Liang Y."/>
            <person name="Zimin A.V."/>
            <person name="Pertea G."/>
            <person name="Qi P."/>
            <person name="Bennetzen J.L."/>
            <person name="Dai X."/>
            <person name="Dawson M.W."/>
            <person name="Muller H.G."/>
            <person name="Kugler K."/>
            <person name="Rivarola-Duarte L."/>
            <person name="Spannagl M."/>
            <person name="Mayer K.F.X."/>
            <person name="Lu F.H."/>
            <person name="Bevan M.W."/>
            <person name="Leroy P."/>
            <person name="Li P."/>
            <person name="You F.M."/>
            <person name="Sun Q."/>
            <person name="Liu Z."/>
            <person name="Lyons E."/>
            <person name="Wicker T."/>
            <person name="Salzberg S.L."/>
            <person name="Devos K.M."/>
            <person name="Dvorak J."/>
        </authorList>
    </citation>
    <scope>NUCLEOTIDE SEQUENCE [LARGE SCALE GENOMIC DNA]</scope>
    <source>
        <strain evidence="2">cv. AL8/78</strain>
    </source>
</reference>
<proteinExistence type="predicted"/>